<comment type="subunit">
    <text evidence="10">The 26S proteasome consists of a 20S proteasome core and two 19S regulatory subunits. The 20S proteasome core is composed of 28 subunits that are arranged in four stacked rings, resulting in a barrel-shaped structure. The two end rings are each formed by seven alpha subunits, and the two central rings are each formed by seven beta subunits. The catalytic chamber with the active sites is on the inside of the barrel.</text>
</comment>
<dbReference type="Pfam" id="PF12465">
    <property type="entry name" value="Pr_beta_C"/>
    <property type="match status" value="1"/>
</dbReference>
<dbReference type="Pfam" id="PF00227">
    <property type="entry name" value="Proteasome"/>
    <property type="match status" value="1"/>
</dbReference>
<evidence type="ECO:0000259" key="13">
    <source>
        <dbReference type="Pfam" id="PF12465"/>
    </source>
</evidence>
<dbReference type="GO" id="GO:0005737">
    <property type="term" value="C:cytoplasm"/>
    <property type="evidence" value="ECO:0007669"/>
    <property type="project" value="TreeGrafter"/>
</dbReference>
<dbReference type="SUPFAM" id="SSF56235">
    <property type="entry name" value="N-terminal nucleophile aminohydrolases (Ntn hydrolases)"/>
    <property type="match status" value="1"/>
</dbReference>
<dbReference type="eggNOG" id="KOG0173">
    <property type="taxonomic scope" value="Eukaryota"/>
</dbReference>
<dbReference type="MEROPS" id="T01.A04"/>
<dbReference type="PANTHER" id="PTHR32194:SF9">
    <property type="entry name" value="PROTEASOME SUBUNIT BETA"/>
    <property type="match status" value="1"/>
</dbReference>
<evidence type="ECO:0000313" key="15">
    <source>
        <dbReference type="Proteomes" id="UP000008744"/>
    </source>
</evidence>
<keyword evidence="15" id="KW-1185">Reference proteome</keyword>
<dbReference type="PRINTS" id="PR00141">
    <property type="entry name" value="PROTEASOME"/>
</dbReference>
<name>B4H3Q0_DROPE</name>
<evidence type="ECO:0000313" key="14">
    <source>
        <dbReference type="EMBL" id="EDW31001.1"/>
    </source>
</evidence>
<evidence type="ECO:0000256" key="8">
    <source>
        <dbReference type="ARBA" id="ARBA00022942"/>
    </source>
</evidence>
<evidence type="ECO:0000256" key="11">
    <source>
        <dbReference type="PIRSR" id="PIRSR600243-1"/>
    </source>
</evidence>
<dbReference type="InterPro" id="IPR029055">
    <property type="entry name" value="Ntn_hydrolases_N"/>
</dbReference>
<dbReference type="STRING" id="7234.B4H3Q0"/>
<dbReference type="SMR" id="B4H3Q0"/>
<proteinExistence type="predicted"/>
<evidence type="ECO:0000256" key="10">
    <source>
        <dbReference type="ARBA" id="ARBA00026071"/>
    </source>
</evidence>
<dbReference type="GO" id="GO:0005839">
    <property type="term" value="C:proteasome core complex"/>
    <property type="evidence" value="ECO:0007669"/>
    <property type="project" value="InterPro"/>
</dbReference>
<comment type="function">
    <text evidence="9">Non-catalytic component of the proteasome, a multicatalytic proteinase complex which is characterized by its ability to cleave peptides with Arg, Phe, Tyr, Leu, and Glu adjacent to the leaving group at neutral or slightly basic pH. The proteasome has an ATP-dependent proteolytic activity.</text>
</comment>
<feature type="domain" description="Proteasome beta subunit C-terminal" evidence="13">
    <location>
        <begin position="240"/>
        <end position="273"/>
    </location>
</feature>
<evidence type="ECO:0000256" key="1">
    <source>
        <dbReference type="ARBA" id="ARBA00001198"/>
    </source>
</evidence>
<dbReference type="GO" id="GO:0051603">
    <property type="term" value="P:proteolysis involved in protein catabolic process"/>
    <property type="evidence" value="ECO:0007669"/>
    <property type="project" value="InterPro"/>
</dbReference>
<dbReference type="PhylomeDB" id="B4H3Q0"/>
<dbReference type="GO" id="GO:0004298">
    <property type="term" value="F:threonine-type endopeptidase activity"/>
    <property type="evidence" value="ECO:0007669"/>
    <property type="project" value="UniProtKB-KW"/>
</dbReference>
<dbReference type="OrthoDB" id="429533at2759"/>
<evidence type="ECO:0000256" key="3">
    <source>
        <dbReference type="ARBA" id="ARBA00012039"/>
    </source>
</evidence>
<dbReference type="GO" id="GO:0005634">
    <property type="term" value="C:nucleus"/>
    <property type="evidence" value="ECO:0007669"/>
    <property type="project" value="UniProtKB-SubCell"/>
</dbReference>
<evidence type="ECO:0000256" key="6">
    <source>
        <dbReference type="ARBA" id="ARBA00022698"/>
    </source>
</evidence>
<dbReference type="KEGG" id="dpe:6600355"/>
<dbReference type="HOGENOM" id="CLU_035750_3_0_1"/>
<reference evidence="14 15" key="1">
    <citation type="journal article" date="2007" name="Nature">
        <title>Evolution of genes and genomes on the Drosophila phylogeny.</title>
        <authorList>
            <consortium name="Drosophila 12 Genomes Consortium"/>
            <person name="Clark A.G."/>
            <person name="Eisen M.B."/>
            <person name="Smith D.R."/>
            <person name="Bergman C.M."/>
            <person name="Oliver B."/>
            <person name="Markow T.A."/>
            <person name="Kaufman T.C."/>
            <person name="Kellis M."/>
            <person name="Gelbart W."/>
            <person name="Iyer V.N."/>
            <person name="Pollard D.A."/>
            <person name="Sackton T.B."/>
            <person name="Larracuente A.M."/>
            <person name="Singh N.D."/>
            <person name="Abad J.P."/>
            <person name="Abt D.N."/>
            <person name="Adryan B."/>
            <person name="Aguade M."/>
            <person name="Akashi H."/>
            <person name="Anderson W.W."/>
            <person name="Aquadro C.F."/>
            <person name="Ardell D.H."/>
            <person name="Arguello R."/>
            <person name="Artieri C.G."/>
            <person name="Barbash D.A."/>
            <person name="Barker D."/>
            <person name="Barsanti P."/>
            <person name="Batterham P."/>
            <person name="Batzoglou S."/>
            <person name="Begun D."/>
            <person name="Bhutkar A."/>
            <person name="Blanco E."/>
            <person name="Bosak S.A."/>
            <person name="Bradley R.K."/>
            <person name="Brand A.D."/>
            <person name="Brent M.R."/>
            <person name="Brooks A.N."/>
            <person name="Brown R.H."/>
            <person name="Butlin R.K."/>
            <person name="Caggese C."/>
            <person name="Calvi B.R."/>
            <person name="Bernardo de Carvalho A."/>
            <person name="Caspi A."/>
            <person name="Castrezana S."/>
            <person name="Celniker S.E."/>
            <person name="Chang J.L."/>
            <person name="Chapple C."/>
            <person name="Chatterji S."/>
            <person name="Chinwalla A."/>
            <person name="Civetta A."/>
            <person name="Clifton S.W."/>
            <person name="Comeron J.M."/>
            <person name="Costello J.C."/>
            <person name="Coyne J.A."/>
            <person name="Daub J."/>
            <person name="David R.G."/>
            <person name="Delcher A.L."/>
            <person name="Delehaunty K."/>
            <person name="Do C.B."/>
            <person name="Ebling H."/>
            <person name="Edwards K."/>
            <person name="Eickbush T."/>
            <person name="Evans J.D."/>
            <person name="Filipski A."/>
            <person name="Findeiss S."/>
            <person name="Freyhult E."/>
            <person name="Fulton L."/>
            <person name="Fulton R."/>
            <person name="Garcia A.C."/>
            <person name="Gardiner A."/>
            <person name="Garfield D.A."/>
            <person name="Garvin B.E."/>
            <person name="Gibson G."/>
            <person name="Gilbert D."/>
            <person name="Gnerre S."/>
            <person name="Godfrey J."/>
            <person name="Good R."/>
            <person name="Gotea V."/>
            <person name="Gravely B."/>
            <person name="Greenberg A.J."/>
            <person name="Griffiths-Jones S."/>
            <person name="Gross S."/>
            <person name="Guigo R."/>
            <person name="Gustafson E.A."/>
            <person name="Haerty W."/>
            <person name="Hahn M.W."/>
            <person name="Halligan D.L."/>
            <person name="Halpern A.L."/>
            <person name="Halter G.M."/>
            <person name="Han M.V."/>
            <person name="Heger A."/>
            <person name="Hillier L."/>
            <person name="Hinrichs A.S."/>
            <person name="Holmes I."/>
            <person name="Hoskins R.A."/>
            <person name="Hubisz M.J."/>
            <person name="Hultmark D."/>
            <person name="Huntley M.A."/>
            <person name="Jaffe D.B."/>
            <person name="Jagadeeshan S."/>
            <person name="Jeck W.R."/>
            <person name="Johnson J."/>
            <person name="Jones C.D."/>
            <person name="Jordan W.C."/>
            <person name="Karpen G.H."/>
            <person name="Kataoka E."/>
            <person name="Keightley P.D."/>
            <person name="Kheradpour P."/>
            <person name="Kirkness E.F."/>
            <person name="Koerich L.B."/>
            <person name="Kristiansen K."/>
            <person name="Kudrna D."/>
            <person name="Kulathinal R.J."/>
            <person name="Kumar S."/>
            <person name="Kwok R."/>
            <person name="Lander E."/>
            <person name="Langley C.H."/>
            <person name="Lapoint R."/>
            <person name="Lazzaro B.P."/>
            <person name="Lee S.J."/>
            <person name="Levesque L."/>
            <person name="Li R."/>
            <person name="Lin C.F."/>
            <person name="Lin M.F."/>
            <person name="Lindblad-Toh K."/>
            <person name="Llopart A."/>
            <person name="Long M."/>
            <person name="Low L."/>
            <person name="Lozovsky E."/>
            <person name="Lu J."/>
            <person name="Luo M."/>
            <person name="Machado C.A."/>
            <person name="Makalowski W."/>
            <person name="Marzo M."/>
            <person name="Matsuda M."/>
            <person name="Matzkin L."/>
            <person name="McAllister B."/>
            <person name="McBride C.S."/>
            <person name="McKernan B."/>
            <person name="McKernan K."/>
            <person name="Mendez-Lago M."/>
            <person name="Minx P."/>
            <person name="Mollenhauer M.U."/>
            <person name="Montooth K."/>
            <person name="Mount S.M."/>
            <person name="Mu X."/>
            <person name="Myers E."/>
            <person name="Negre B."/>
            <person name="Newfeld S."/>
            <person name="Nielsen R."/>
            <person name="Noor M.A."/>
            <person name="O'Grady P."/>
            <person name="Pachter L."/>
            <person name="Papaceit M."/>
            <person name="Parisi M.J."/>
            <person name="Parisi M."/>
            <person name="Parts L."/>
            <person name="Pedersen J.S."/>
            <person name="Pesole G."/>
            <person name="Phillippy A.M."/>
            <person name="Ponting C.P."/>
            <person name="Pop M."/>
            <person name="Porcelli D."/>
            <person name="Powell J.R."/>
            <person name="Prohaska S."/>
            <person name="Pruitt K."/>
            <person name="Puig M."/>
            <person name="Quesneville H."/>
            <person name="Ram K.R."/>
            <person name="Rand D."/>
            <person name="Rasmussen M.D."/>
            <person name="Reed L.K."/>
            <person name="Reenan R."/>
            <person name="Reily A."/>
            <person name="Remington K.A."/>
            <person name="Rieger T.T."/>
            <person name="Ritchie M.G."/>
            <person name="Robin C."/>
            <person name="Rogers Y.H."/>
            <person name="Rohde C."/>
            <person name="Rozas J."/>
            <person name="Rubenfield M.J."/>
            <person name="Ruiz A."/>
            <person name="Russo S."/>
            <person name="Salzberg S.L."/>
            <person name="Sanchez-Gracia A."/>
            <person name="Saranga D.J."/>
            <person name="Sato H."/>
            <person name="Schaeffer S.W."/>
            <person name="Schatz M.C."/>
            <person name="Schlenke T."/>
            <person name="Schwartz R."/>
            <person name="Segarra C."/>
            <person name="Singh R.S."/>
            <person name="Sirot L."/>
            <person name="Sirota M."/>
            <person name="Sisneros N.B."/>
            <person name="Smith C.D."/>
            <person name="Smith T.F."/>
            <person name="Spieth J."/>
            <person name="Stage D.E."/>
            <person name="Stark A."/>
            <person name="Stephan W."/>
            <person name="Strausberg R.L."/>
            <person name="Strempel S."/>
            <person name="Sturgill D."/>
            <person name="Sutton G."/>
            <person name="Sutton G.G."/>
            <person name="Tao W."/>
            <person name="Teichmann S."/>
            <person name="Tobari Y.N."/>
            <person name="Tomimura Y."/>
            <person name="Tsolas J.M."/>
            <person name="Valente V.L."/>
            <person name="Venter E."/>
            <person name="Venter J.C."/>
            <person name="Vicario S."/>
            <person name="Vieira F.G."/>
            <person name="Vilella A.J."/>
            <person name="Villasante A."/>
            <person name="Walenz B."/>
            <person name="Wang J."/>
            <person name="Wasserman M."/>
            <person name="Watts T."/>
            <person name="Wilson D."/>
            <person name="Wilson R.K."/>
            <person name="Wing R.A."/>
            <person name="Wolfner M.F."/>
            <person name="Wong A."/>
            <person name="Wong G.K."/>
            <person name="Wu C.I."/>
            <person name="Wu G."/>
            <person name="Yamamoto D."/>
            <person name="Yang H.P."/>
            <person name="Yang S.P."/>
            <person name="Yorke J.A."/>
            <person name="Yoshida K."/>
            <person name="Zdobnov E."/>
            <person name="Zhang P."/>
            <person name="Zhang Y."/>
            <person name="Zimin A.V."/>
            <person name="Baldwin J."/>
            <person name="Abdouelleil A."/>
            <person name="Abdulkadir J."/>
            <person name="Abebe A."/>
            <person name="Abera B."/>
            <person name="Abreu J."/>
            <person name="Acer S.C."/>
            <person name="Aftuck L."/>
            <person name="Alexander A."/>
            <person name="An P."/>
            <person name="Anderson E."/>
            <person name="Anderson S."/>
            <person name="Arachi H."/>
            <person name="Azer M."/>
            <person name="Bachantsang P."/>
            <person name="Barry A."/>
            <person name="Bayul T."/>
            <person name="Berlin A."/>
            <person name="Bessette D."/>
            <person name="Bloom T."/>
            <person name="Blye J."/>
            <person name="Boguslavskiy L."/>
            <person name="Bonnet C."/>
            <person name="Boukhgalter B."/>
            <person name="Bourzgui I."/>
            <person name="Brown A."/>
            <person name="Cahill P."/>
            <person name="Channer S."/>
            <person name="Cheshatsang Y."/>
            <person name="Chuda L."/>
            <person name="Citroen M."/>
            <person name="Collymore A."/>
            <person name="Cooke P."/>
            <person name="Costello M."/>
            <person name="D'Aco K."/>
            <person name="Daza R."/>
            <person name="De Haan G."/>
            <person name="DeGray S."/>
            <person name="DeMaso C."/>
            <person name="Dhargay N."/>
            <person name="Dooley K."/>
            <person name="Dooley E."/>
            <person name="Doricent M."/>
            <person name="Dorje P."/>
            <person name="Dorjee K."/>
            <person name="Dupes A."/>
            <person name="Elong R."/>
            <person name="Falk J."/>
            <person name="Farina A."/>
            <person name="Faro S."/>
            <person name="Ferguson D."/>
            <person name="Fisher S."/>
            <person name="Foley C.D."/>
            <person name="Franke A."/>
            <person name="Friedrich D."/>
            <person name="Gadbois L."/>
            <person name="Gearin G."/>
            <person name="Gearin C.R."/>
            <person name="Giannoukos G."/>
            <person name="Goode T."/>
            <person name="Graham J."/>
            <person name="Grandbois E."/>
            <person name="Grewal S."/>
            <person name="Gyaltsen K."/>
            <person name="Hafez N."/>
            <person name="Hagos B."/>
            <person name="Hall J."/>
            <person name="Henson C."/>
            <person name="Hollinger A."/>
            <person name="Honan T."/>
            <person name="Huard M.D."/>
            <person name="Hughes L."/>
            <person name="Hurhula B."/>
            <person name="Husby M.E."/>
            <person name="Kamat A."/>
            <person name="Kanga B."/>
            <person name="Kashin S."/>
            <person name="Khazanovich D."/>
            <person name="Kisner P."/>
            <person name="Lance K."/>
            <person name="Lara M."/>
            <person name="Lee W."/>
            <person name="Lennon N."/>
            <person name="Letendre F."/>
            <person name="LeVine R."/>
            <person name="Lipovsky A."/>
            <person name="Liu X."/>
            <person name="Liu J."/>
            <person name="Liu S."/>
            <person name="Lokyitsang T."/>
            <person name="Lokyitsang Y."/>
            <person name="Lubonja R."/>
            <person name="Lui A."/>
            <person name="MacDonald P."/>
            <person name="Magnisalis V."/>
            <person name="Maru K."/>
            <person name="Matthews C."/>
            <person name="McCusker W."/>
            <person name="McDonough S."/>
            <person name="Mehta T."/>
            <person name="Meldrim J."/>
            <person name="Meneus L."/>
            <person name="Mihai O."/>
            <person name="Mihalev A."/>
            <person name="Mihova T."/>
            <person name="Mittelman R."/>
            <person name="Mlenga V."/>
            <person name="Montmayeur A."/>
            <person name="Mulrain L."/>
            <person name="Navidi A."/>
            <person name="Naylor J."/>
            <person name="Negash T."/>
            <person name="Nguyen T."/>
            <person name="Nguyen N."/>
            <person name="Nicol R."/>
            <person name="Norbu C."/>
            <person name="Norbu N."/>
            <person name="Novod N."/>
            <person name="O'Neill B."/>
            <person name="Osman S."/>
            <person name="Markiewicz E."/>
            <person name="Oyono O.L."/>
            <person name="Patti C."/>
            <person name="Phunkhang P."/>
            <person name="Pierre F."/>
            <person name="Priest M."/>
            <person name="Raghuraman S."/>
            <person name="Rege F."/>
            <person name="Reyes R."/>
            <person name="Rise C."/>
            <person name="Rogov P."/>
            <person name="Ross K."/>
            <person name="Ryan E."/>
            <person name="Settipalli S."/>
            <person name="Shea T."/>
            <person name="Sherpa N."/>
            <person name="Shi L."/>
            <person name="Shih D."/>
            <person name="Sparrow T."/>
            <person name="Spaulding J."/>
            <person name="Stalker J."/>
            <person name="Stange-Thomann N."/>
            <person name="Stavropoulos S."/>
            <person name="Stone C."/>
            <person name="Strader C."/>
            <person name="Tesfaye S."/>
            <person name="Thomson T."/>
            <person name="Thoulutsang Y."/>
            <person name="Thoulutsang D."/>
            <person name="Topham K."/>
            <person name="Topping I."/>
            <person name="Tsamla T."/>
            <person name="Vassiliev H."/>
            <person name="Vo A."/>
            <person name="Wangchuk T."/>
            <person name="Wangdi T."/>
            <person name="Weiand M."/>
            <person name="Wilkinson J."/>
            <person name="Wilson A."/>
            <person name="Yadav S."/>
            <person name="Young G."/>
            <person name="Yu Q."/>
            <person name="Zembek L."/>
            <person name="Zhong D."/>
            <person name="Zimmer A."/>
            <person name="Zwirko Z."/>
            <person name="Jaffe D.B."/>
            <person name="Alvarez P."/>
            <person name="Brockman W."/>
            <person name="Butler J."/>
            <person name="Chin C."/>
            <person name="Gnerre S."/>
            <person name="Grabherr M."/>
            <person name="Kleber M."/>
            <person name="Mauceli E."/>
            <person name="MacCallum I."/>
        </authorList>
    </citation>
    <scope>NUCLEOTIDE SEQUENCE [LARGE SCALE GENOMIC DNA]</scope>
    <source>
        <strain evidence="15">MSH-3 / Tucson 14011-0111.49</strain>
    </source>
</reference>
<keyword evidence="4" id="KW-0963">Cytoplasm</keyword>
<dbReference type="PROSITE" id="PS51476">
    <property type="entry name" value="PROTEASOME_BETA_2"/>
    <property type="match status" value="1"/>
</dbReference>
<gene>
    <name evidence="14" type="primary">Dper\GL15166</name>
    <name evidence="14" type="ORF">Dper_GL15166</name>
</gene>
<evidence type="ECO:0000256" key="12">
    <source>
        <dbReference type="SAM" id="MobiDB-lite"/>
    </source>
</evidence>
<dbReference type="InterPro" id="IPR023333">
    <property type="entry name" value="Proteasome_suB-type"/>
</dbReference>
<protein>
    <recommendedName>
        <fullName evidence="3">proteasome endopeptidase complex</fullName>
        <ecNumber evidence="3">3.4.25.1</ecNumber>
    </recommendedName>
</protein>
<evidence type="ECO:0000256" key="2">
    <source>
        <dbReference type="ARBA" id="ARBA00004123"/>
    </source>
</evidence>
<dbReference type="PANTHER" id="PTHR32194">
    <property type="entry name" value="METALLOPROTEASE TLDD"/>
    <property type="match status" value="1"/>
</dbReference>
<feature type="region of interest" description="Disordered" evidence="12">
    <location>
        <begin position="296"/>
        <end position="327"/>
    </location>
</feature>
<dbReference type="OMA" id="DHIYCCG"/>
<evidence type="ECO:0000256" key="9">
    <source>
        <dbReference type="ARBA" id="ARBA00024953"/>
    </source>
</evidence>
<comment type="catalytic activity">
    <reaction evidence="1">
        <text>Cleavage of peptide bonds with very broad specificity.</text>
        <dbReference type="EC" id="3.4.25.1"/>
    </reaction>
</comment>
<comment type="subcellular location">
    <subcellularLocation>
        <location evidence="2">Nucleus</location>
    </subcellularLocation>
</comment>
<dbReference type="CDD" id="cd03763">
    <property type="entry name" value="proteasome_beta_type_7"/>
    <property type="match status" value="1"/>
</dbReference>
<keyword evidence="8" id="KW-0647">Proteasome</keyword>
<feature type="active site" description="Nucleophile" evidence="11">
    <location>
        <position position="49"/>
    </location>
</feature>
<dbReference type="EMBL" id="CH479207">
    <property type="protein sequence ID" value="EDW31001.1"/>
    <property type="molecule type" value="Genomic_DNA"/>
</dbReference>
<organism evidence="15">
    <name type="scientific">Drosophila persimilis</name>
    <name type="common">Fruit fly</name>
    <dbReference type="NCBI Taxonomy" id="7234"/>
    <lineage>
        <taxon>Eukaryota</taxon>
        <taxon>Metazoa</taxon>
        <taxon>Ecdysozoa</taxon>
        <taxon>Arthropoda</taxon>
        <taxon>Hexapoda</taxon>
        <taxon>Insecta</taxon>
        <taxon>Pterygota</taxon>
        <taxon>Neoptera</taxon>
        <taxon>Endopterygota</taxon>
        <taxon>Diptera</taxon>
        <taxon>Brachycera</taxon>
        <taxon>Muscomorpha</taxon>
        <taxon>Ephydroidea</taxon>
        <taxon>Drosophilidae</taxon>
        <taxon>Drosophila</taxon>
        <taxon>Sophophora</taxon>
    </lineage>
</organism>
<dbReference type="Proteomes" id="UP000008744">
    <property type="component" value="Unassembled WGS sequence"/>
</dbReference>
<evidence type="ECO:0000256" key="7">
    <source>
        <dbReference type="ARBA" id="ARBA00022801"/>
    </source>
</evidence>
<dbReference type="PROSITE" id="PS00854">
    <property type="entry name" value="PROTEASOME_BETA_1"/>
    <property type="match status" value="1"/>
</dbReference>
<keyword evidence="7" id="KW-0378">Hydrolase</keyword>
<dbReference type="AlphaFoldDB" id="B4H3Q0"/>
<accession>B4H3Q0</accession>
<sequence length="327" mass="35510">MLPLSHTSTQDKGNADLGPRSGFSFINCRRNAKLLAEGFQPPTPVRTGTSIVGIIYRDGVILGADTRATEGPMVSDKNCSKIHYLQNHIYCCGAGTAADTEMITLTTSSQLNLHQMSTKRLVPVVCASIMLRRTLFRYQGHIGAALVVGGVDRWGPQIYCNHSCGSNDKLPYAAMGSGTLAAMTVLEHGWKPDLDLEQGKQLVREAISAGVFNDLGSGSNIDLCVITKAGAKYLRTDTVASERGERQEKYYIKPNSTVVKATSVQNLLVASEHCYRVSLFPSCWKFYSELNLGDRSWPANTDPDEQPTTSASAKAAECQGKKKGNKK</sequence>
<evidence type="ECO:0000256" key="5">
    <source>
        <dbReference type="ARBA" id="ARBA00022670"/>
    </source>
</evidence>
<dbReference type="EC" id="3.4.25.1" evidence="3"/>
<dbReference type="Gene3D" id="3.60.20.10">
    <property type="entry name" value="Glutamine Phosphoribosylpyrophosphate, subunit 1, domain 1"/>
    <property type="match status" value="1"/>
</dbReference>
<keyword evidence="5" id="KW-0645">Protease</keyword>
<dbReference type="InterPro" id="IPR024689">
    <property type="entry name" value="Proteasome_bsu_C"/>
</dbReference>
<evidence type="ECO:0000256" key="4">
    <source>
        <dbReference type="ARBA" id="ARBA00022490"/>
    </source>
</evidence>
<dbReference type="InterPro" id="IPR016050">
    <property type="entry name" value="Proteasome_bsu_CS"/>
</dbReference>
<dbReference type="InterPro" id="IPR000243">
    <property type="entry name" value="Pept_T1A_subB"/>
</dbReference>
<dbReference type="InterPro" id="IPR001353">
    <property type="entry name" value="Proteasome_sua/b"/>
</dbReference>
<keyword evidence="6" id="KW-0888">Threonine protease</keyword>